<sequence length="508" mass="58504">MIADDLILKLPKVSLSSKDLLPESSGLYYVLDSSNMVWYIGQAKNLYKRWQGKAHHRFYQLEVQKKRAYTIYYELVPTSQLDVLEKNRIDQYHPHLNSSPVKTKKVRPTETLLRETLSAIADFAFIVGVELPSPNHEPLTSCTLPPKKNIVGLIGIHICIDTSTFQEIFQPTSVEEQAALCKAPFVSRKTYANKWDTIHFLENRLCVNGYVVTVNFWERLYRQTKLDDLREYTLTTLATSPIRALTPASLLNVQNSLDSETSLRFDLKRLVPYESDLIQLHFNEPVDCELYKANLQQISADYKAGRRGCGSRSSQSQPISSDSEVKSIEELLIKQEIDINKYAQSGISHGWSHGERIKLYIRPFGFDFSQNQLMYGLVYGRLEDRWVRGASSNFEKVYLLSSVDTKAWLLVEEYLQDFAKPALPLSNREGFVEKLYISPRKFIVPARVNIRLESLNYSAWIPIGFSPSYPTFEEVKAEICRRFNRSSLPELKLGFKKKRLGNNGWERD</sequence>
<reference evidence="1 2" key="1">
    <citation type="journal article" date="2016" name="Genome Announc.">
        <title>Draft Genome Sequence of the Thermotolerant Cyanobacterium Desertifilum sp. IPPAS B-1220.</title>
        <authorList>
            <person name="Mironov K.S."/>
            <person name="Sinetova M.A."/>
            <person name="Bolatkhan K."/>
            <person name="Zayadan B.K."/>
            <person name="Ustinova V.V."/>
            <person name="Kupriyanova E.V."/>
            <person name="Skrypnik A.N."/>
            <person name="Gogoleva N.E."/>
            <person name="Gogolev Y.V."/>
            <person name="Los D.A."/>
        </authorList>
    </citation>
    <scope>NUCLEOTIDE SEQUENCE [LARGE SCALE GENOMIC DNA]</scope>
    <source>
        <strain evidence="1 2">IPPAS B-1220</strain>
    </source>
</reference>
<name>A0ACD5GVS7_9CYAN</name>
<evidence type="ECO:0000313" key="2">
    <source>
        <dbReference type="Proteomes" id="UP000095472"/>
    </source>
</evidence>
<keyword evidence="2" id="KW-1185">Reference proteome</keyword>
<protein>
    <submittedName>
        <fullName evidence="1">Uncharacterized protein</fullName>
    </submittedName>
</protein>
<evidence type="ECO:0000313" key="1">
    <source>
        <dbReference type="EMBL" id="XPM65005.1"/>
    </source>
</evidence>
<gene>
    <name evidence="1" type="ORF">BH720_003795</name>
</gene>
<proteinExistence type="predicted"/>
<accession>A0ACD5GVS7</accession>
<dbReference type="Proteomes" id="UP000095472">
    <property type="component" value="Chromosome"/>
</dbReference>
<organism evidence="1 2">
    <name type="scientific">Desertifilum tharense IPPAS B-1220</name>
    <dbReference type="NCBI Taxonomy" id="1781255"/>
    <lineage>
        <taxon>Bacteria</taxon>
        <taxon>Bacillati</taxon>
        <taxon>Cyanobacteriota</taxon>
        <taxon>Cyanophyceae</taxon>
        <taxon>Desertifilales</taxon>
        <taxon>Desertifilaceae</taxon>
        <taxon>Desertifilum</taxon>
    </lineage>
</organism>
<dbReference type="EMBL" id="CP182909">
    <property type="protein sequence ID" value="XPM65005.1"/>
    <property type="molecule type" value="Genomic_DNA"/>
</dbReference>